<dbReference type="InterPro" id="IPR015157">
    <property type="entry name" value="TMA7"/>
</dbReference>
<dbReference type="Proteomes" id="UP000008743">
    <property type="component" value="Unassembled WGS sequence"/>
</dbReference>
<evidence type="ECO:0008006" key="4">
    <source>
        <dbReference type="Google" id="ProtNLM"/>
    </source>
</evidence>
<dbReference type="eggNOG" id="KOG4766">
    <property type="taxonomic scope" value="Eukaryota"/>
</dbReference>
<accession>A0A0D2VR38</accession>
<sequence length="63" mass="6747">MSGRDGGKKKPLKQAKKESRELDDDDLAFQAKQREDAKKLAELKAKAAGKGPLVSGGIKHSGK</sequence>
<protein>
    <recommendedName>
        <fullName evidence="4">Translation machinery associated TMA7</fullName>
    </recommendedName>
</protein>
<evidence type="ECO:0000313" key="2">
    <source>
        <dbReference type="EMBL" id="KJE93307.1"/>
    </source>
</evidence>
<dbReference type="InParanoid" id="A0A0D2VR38"/>
<keyword evidence="3" id="KW-1185">Reference proteome</keyword>
<organism evidence="2 3">
    <name type="scientific">Capsaspora owczarzaki (strain ATCC 30864)</name>
    <dbReference type="NCBI Taxonomy" id="595528"/>
    <lineage>
        <taxon>Eukaryota</taxon>
        <taxon>Filasterea</taxon>
        <taxon>Capsaspora</taxon>
    </lineage>
</organism>
<dbReference type="STRING" id="595528.A0A0D2VR38"/>
<dbReference type="AlphaFoldDB" id="A0A0D2VR38"/>
<proteinExistence type="predicted"/>
<reference evidence="3" key="1">
    <citation type="submission" date="2011-02" db="EMBL/GenBank/DDBJ databases">
        <title>The Genome Sequence of Capsaspora owczarzaki ATCC 30864.</title>
        <authorList>
            <person name="Russ C."/>
            <person name="Cuomo C."/>
            <person name="Burger G."/>
            <person name="Gray M.W."/>
            <person name="Holland P.W.H."/>
            <person name="King N."/>
            <person name="Lang F.B.F."/>
            <person name="Roger A.J."/>
            <person name="Ruiz-Trillo I."/>
            <person name="Young S.K."/>
            <person name="Zeng Q."/>
            <person name="Gargeya S."/>
            <person name="Alvarado L."/>
            <person name="Berlin A."/>
            <person name="Chapman S.B."/>
            <person name="Chen Z."/>
            <person name="Freedman E."/>
            <person name="Gellesch M."/>
            <person name="Goldberg J."/>
            <person name="Griggs A."/>
            <person name="Gujja S."/>
            <person name="Heilman E."/>
            <person name="Heiman D."/>
            <person name="Howarth C."/>
            <person name="Mehta T."/>
            <person name="Neiman D."/>
            <person name="Pearson M."/>
            <person name="Roberts A."/>
            <person name="Saif S."/>
            <person name="Shea T."/>
            <person name="Shenoy N."/>
            <person name="Sisk P."/>
            <person name="Stolte C."/>
            <person name="Sykes S."/>
            <person name="White J."/>
            <person name="Yandava C."/>
            <person name="Haas B."/>
            <person name="Nusbaum C."/>
            <person name="Birren B."/>
        </authorList>
    </citation>
    <scope>NUCLEOTIDE SEQUENCE</scope>
    <source>
        <strain evidence="3">ATCC 30864</strain>
    </source>
</reference>
<evidence type="ECO:0000256" key="1">
    <source>
        <dbReference type="SAM" id="MobiDB-lite"/>
    </source>
</evidence>
<dbReference type="OMA" id="KKGPMNT"/>
<dbReference type="Pfam" id="PF09072">
    <property type="entry name" value="TMA7"/>
    <property type="match status" value="1"/>
</dbReference>
<dbReference type="PANTHER" id="PTHR28632">
    <property type="entry name" value="TRANSLATION MACHINERY-ASSOCIATED PROTEIN 7"/>
    <property type="match status" value="1"/>
</dbReference>
<name>A0A0D2VR38_CAPO3</name>
<evidence type="ECO:0000313" key="3">
    <source>
        <dbReference type="Proteomes" id="UP000008743"/>
    </source>
</evidence>
<feature type="region of interest" description="Disordered" evidence="1">
    <location>
        <begin position="43"/>
        <end position="63"/>
    </location>
</feature>
<feature type="region of interest" description="Disordered" evidence="1">
    <location>
        <begin position="1"/>
        <end position="30"/>
    </location>
</feature>
<dbReference type="PhylomeDB" id="A0A0D2VR38"/>
<dbReference type="EMBL" id="KE346365">
    <property type="protein sequence ID" value="KJE93307.1"/>
    <property type="molecule type" value="Genomic_DNA"/>
</dbReference>
<gene>
    <name evidence="2" type="ORF">CAOG_009747</name>
</gene>